<dbReference type="InterPro" id="IPR016171">
    <property type="entry name" value="Vanillyl_alc_oxidase_C-sub2"/>
</dbReference>
<dbReference type="Gene3D" id="1.10.45.10">
    <property type="entry name" value="Vanillyl-alcohol Oxidase, Chain A, domain 4"/>
    <property type="match status" value="1"/>
</dbReference>
<dbReference type="InterPro" id="IPR006094">
    <property type="entry name" value="Oxid_FAD_bind_N"/>
</dbReference>
<evidence type="ECO:0000256" key="6">
    <source>
        <dbReference type="ARBA" id="ARBA00022946"/>
    </source>
</evidence>
<dbReference type="SUPFAM" id="SSF56176">
    <property type="entry name" value="FAD-binding/transporter-associated domain-like"/>
    <property type="match status" value="1"/>
</dbReference>
<feature type="domain" description="FAD-binding PCMH-type" evidence="11">
    <location>
        <begin position="172"/>
        <end position="349"/>
    </location>
</feature>
<comment type="similarity">
    <text evidence="3">Belongs to the FAD-binding oxidoreductase/transferase type 4 family.</text>
</comment>
<keyword evidence="5" id="KW-0274">FAD</keyword>
<evidence type="ECO:0000256" key="4">
    <source>
        <dbReference type="ARBA" id="ARBA00022630"/>
    </source>
</evidence>
<dbReference type="PANTHER" id="PTHR11748">
    <property type="entry name" value="D-LACTATE DEHYDROGENASE"/>
    <property type="match status" value="1"/>
</dbReference>
<dbReference type="PROSITE" id="PS51387">
    <property type="entry name" value="FAD_PCMH"/>
    <property type="match status" value="1"/>
</dbReference>
<accession>A0A7S1JUK9</accession>
<evidence type="ECO:0000313" key="12">
    <source>
        <dbReference type="EMBL" id="CAD9055008.1"/>
    </source>
</evidence>
<dbReference type="InterPro" id="IPR016166">
    <property type="entry name" value="FAD-bd_PCMH"/>
</dbReference>
<dbReference type="FunFam" id="3.30.465.10:FF:000014">
    <property type="entry name" value="D-lactate dehydrogenase (Cytochrome), putative"/>
    <property type="match status" value="1"/>
</dbReference>
<organism evidence="12">
    <name type="scientific">Vitrella brassicaformis</name>
    <dbReference type="NCBI Taxonomy" id="1169539"/>
    <lineage>
        <taxon>Eukaryota</taxon>
        <taxon>Sar</taxon>
        <taxon>Alveolata</taxon>
        <taxon>Colpodellida</taxon>
        <taxon>Vitrellaceae</taxon>
        <taxon>Vitrella</taxon>
    </lineage>
</organism>
<protein>
    <recommendedName>
        <fullName evidence="9">D-lactate dehydrogenase (cytochrome)</fullName>
        <ecNumber evidence="9">1.1.2.4</ecNumber>
    </recommendedName>
</protein>
<keyword evidence="7" id="KW-0560">Oxidoreductase</keyword>
<evidence type="ECO:0000256" key="3">
    <source>
        <dbReference type="ARBA" id="ARBA00008000"/>
    </source>
</evidence>
<dbReference type="Pfam" id="PF01565">
    <property type="entry name" value="FAD_binding_4"/>
    <property type="match status" value="1"/>
</dbReference>
<dbReference type="InterPro" id="IPR036318">
    <property type="entry name" value="FAD-bd_PCMH-like_sf"/>
</dbReference>
<evidence type="ECO:0000259" key="11">
    <source>
        <dbReference type="PROSITE" id="PS51387"/>
    </source>
</evidence>
<evidence type="ECO:0000256" key="8">
    <source>
        <dbReference type="ARBA" id="ARBA00023128"/>
    </source>
</evidence>
<dbReference type="FunFam" id="1.10.45.10:FF:000001">
    <property type="entry name" value="D-lactate dehydrogenase mitochondrial"/>
    <property type="match status" value="1"/>
</dbReference>
<evidence type="ECO:0000256" key="1">
    <source>
        <dbReference type="ARBA" id="ARBA00001974"/>
    </source>
</evidence>
<dbReference type="EMBL" id="HBGB01017365">
    <property type="protein sequence ID" value="CAD9055008.1"/>
    <property type="molecule type" value="Transcribed_RNA"/>
</dbReference>
<sequence>MRRTLQQAAKALPVFTRHQTAIQAAPASSARPPICVYPSAPHSNQHQPHGLAHLLVVAAGSLIAYELVSSRGRRRPGHAESVDEPAAAALKDSPAPRATDAPSLSLTTSVKEGESDSPLVEGGKYEVPRHVDDFPEAMQKLYSELRGVLGDRASVDMDEREPYRKDNWTYHKGEVPYIVVYPESTEEVSAILSRCNRLRIPVVAYGCGTSIEGHTVPVIPGVVINMMNMSEIVAVHEDDCDVVVQAGVQWMELNELLADTGLFFPIDPGPGASIGGMIGTRCSGTNAVRYGTMKDWVLQLTVVLADGRVVKTGTRARKDSAGYDLTRLFVGSEGTLGIVTEATLKLAARPADECVAVCGFPTVKDACKCVSSLIKAGIPVACVELLSADTAKLLNDDQDCGLEVKPTIFFKFTGTSNQVQECIETTQKMASRFGGSRLVFRMKENGESEKLWAARKGVYWSLGSQRPGKELWGTDVCVPLGRLPDVVEETQKDFAELGVEAPLIAHAGDGNFHLLIPLDFSDPEQMKRAQEANSRMIARAIAAGGTCTGTSRHGPLDIEKIRYGCLGLVVFVAGEHGVGMGKKQYLLQHYPQETLEVMRSIKKTLDPNNILNPGKIFLD</sequence>
<dbReference type="GO" id="GO:0004458">
    <property type="term" value="F:D-lactate dehydrogenase (cytochrome) activity"/>
    <property type="evidence" value="ECO:0007669"/>
    <property type="project" value="UniProtKB-EC"/>
</dbReference>
<keyword evidence="4" id="KW-0285">Flavoprotein</keyword>
<evidence type="ECO:0000256" key="10">
    <source>
        <dbReference type="SAM" id="MobiDB-lite"/>
    </source>
</evidence>
<evidence type="ECO:0000256" key="7">
    <source>
        <dbReference type="ARBA" id="ARBA00023002"/>
    </source>
</evidence>
<dbReference type="GO" id="GO:0005739">
    <property type="term" value="C:mitochondrion"/>
    <property type="evidence" value="ECO:0007669"/>
    <property type="project" value="UniProtKB-SubCell"/>
</dbReference>
<proteinExistence type="inferred from homology"/>
<dbReference type="SUPFAM" id="SSF55103">
    <property type="entry name" value="FAD-linked oxidases, C-terminal domain"/>
    <property type="match status" value="1"/>
</dbReference>
<dbReference type="Gene3D" id="3.30.465.10">
    <property type="match status" value="1"/>
</dbReference>
<keyword evidence="8" id="KW-0496">Mitochondrion</keyword>
<dbReference type="InterPro" id="IPR004113">
    <property type="entry name" value="FAD-bd_oxidored_4_C"/>
</dbReference>
<dbReference type="FunFam" id="3.30.70.2740:FF:000001">
    <property type="entry name" value="D-lactate dehydrogenase mitochondrial"/>
    <property type="match status" value="1"/>
</dbReference>
<feature type="region of interest" description="Disordered" evidence="10">
    <location>
        <begin position="73"/>
        <end position="123"/>
    </location>
</feature>
<dbReference type="EC" id="1.1.2.4" evidence="9"/>
<dbReference type="InterPro" id="IPR016164">
    <property type="entry name" value="FAD-linked_Oxase-like_C"/>
</dbReference>
<evidence type="ECO:0000256" key="9">
    <source>
        <dbReference type="ARBA" id="ARBA00038897"/>
    </source>
</evidence>
<dbReference type="Pfam" id="PF02913">
    <property type="entry name" value="FAD-oxidase_C"/>
    <property type="match status" value="2"/>
</dbReference>
<comment type="subcellular location">
    <subcellularLocation>
        <location evidence="2">Mitochondrion</location>
    </subcellularLocation>
</comment>
<comment type="cofactor">
    <cofactor evidence="1">
        <name>FAD</name>
        <dbReference type="ChEBI" id="CHEBI:57692"/>
    </cofactor>
</comment>
<evidence type="ECO:0000256" key="5">
    <source>
        <dbReference type="ARBA" id="ARBA00022827"/>
    </source>
</evidence>
<name>A0A7S1JUK9_9ALVE</name>
<dbReference type="PANTHER" id="PTHR11748:SF111">
    <property type="entry name" value="D-LACTATE DEHYDROGENASE, MITOCHONDRIAL-RELATED"/>
    <property type="match status" value="1"/>
</dbReference>
<dbReference type="GO" id="GO:0071949">
    <property type="term" value="F:FAD binding"/>
    <property type="evidence" value="ECO:0007669"/>
    <property type="project" value="InterPro"/>
</dbReference>
<dbReference type="GO" id="GO:0008720">
    <property type="term" value="F:D-lactate dehydrogenase (NAD+) activity"/>
    <property type="evidence" value="ECO:0007669"/>
    <property type="project" value="TreeGrafter"/>
</dbReference>
<evidence type="ECO:0000256" key="2">
    <source>
        <dbReference type="ARBA" id="ARBA00004173"/>
    </source>
</evidence>
<dbReference type="GO" id="GO:1903457">
    <property type="term" value="P:lactate catabolic process"/>
    <property type="evidence" value="ECO:0007669"/>
    <property type="project" value="TreeGrafter"/>
</dbReference>
<gene>
    <name evidence="12" type="ORF">VBRA1451_LOCUS10073</name>
</gene>
<reference evidence="12" key="1">
    <citation type="submission" date="2021-01" db="EMBL/GenBank/DDBJ databases">
        <authorList>
            <person name="Corre E."/>
            <person name="Pelletier E."/>
            <person name="Niang G."/>
            <person name="Scheremetjew M."/>
            <person name="Finn R."/>
            <person name="Kale V."/>
            <person name="Holt S."/>
            <person name="Cochrane G."/>
            <person name="Meng A."/>
            <person name="Brown T."/>
            <person name="Cohen L."/>
        </authorList>
    </citation>
    <scope>NUCLEOTIDE SEQUENCE</scope>
    <source>
        <strain evidence="12">CCMP3346</strain>
    </source>
</reference>
<dbReference type="InterPro" id="IPR016169">
    <property type="entry name" value="FAD-bd_PCMH_sub2"/>
</dbReference>
<dbReference type="AlphaFoldDB" id="A0A7S1JUK9"/>
<dbReference type="Gene3D" id="3.30.70.2740">
    <property type="match status" value="1"/>
</dbReference>
<keyword evidence="6" id="KW-0809">Transit peptide</keyword>